<protein>
    <submittedName>
        <fullName evidence="2">Uncharacterized protein</fullName>
    </submittedName>
</protein>
<evidence type="ECO:0000313" key="2">
    <source>
        <dbReference type="EMBL" id="GIG91311.1"/>
    </source>
</evidence>
<proteinExistence type="predicted"/>
<feature type="compositionally biased region" description="Basic and acidic residues" evidence="1">
    <location>
        <begin position="44"/>
        <end position="63"/>
    </location>
</feature>
<comment type="caution">
    <text evidence="2">The sequence shown here is derived from an EMBL/GenBank/DDBJ whole genome shotgun (WGS) entry which is preliminary data.</text>
</comment>
<gene>
    <name evidence="2" type="ORF">Pen02_62470</name>
</gene>
<name>A0ABQ4E9F8_9ACTN</name>
<keyword evidence="3" id="KW-1185">Reference proteome</keyword>
<dbReference type="EMBL" id="BONW01000036">
    <property type="protein sequence ID" value="GIG91311.1"/>
    <property type="molecule type" value="Genomic_DNA"/>
</dbReference>
<feature type="region of interest" description="Disordered" evidence="1">
    <location>
        <begin position="1"/>
        <end position="66"/>
    </location>
</feature>
<reference evidence="2 3" key="1">
    <citation type="submission" date="2021-01" db="EMBL/GenBank/DDBJ databases">
        <title>Whole genome shotgun sequence of Plantactinospora endophytica NBRC 110450.</title>
        <authorList>
            <person name="Komaki H."/>
            <person name="Tamura T."/>
        </authorList>
    </citation>
    <scope>NUCLEOTIDE SEQUENCE [LARGE SCALE GENOMIC DNA]</scope>
    <source>
        <strain evidence="2 3">NBRC 110450</strain>
    </source>
</reference>
<organism evidence="2 3">
    <name type="scientific">Plantactinospora endophytica</name>
    <dbReference type="NCBI Taxonomy" id="673535"/>
    <lineage>
        <taxon>Bacteria</taxon>
        <taxon>Bacillati</taxon>
        <taxon>Actinomycetota</taxon>
        <taxon>Actinomycetes</taxon>
        <taxon>Micromonosporales</taxon>
        <taxon>Micromonosporaceae</taxon>
        <taxon>Plantactinospora</taxon>
    </lineage>
</organism>
<dbReference type="Proteomes" id="UP000646749">
    <property type="component" value="Unassembled WGS sequence"/>
</dbReference>
<sequence length="154" mass="16621">MPGNLTRTSAGGREGAESGLRARLRKIHSVIETPSDGAESRVPAAEERGAGPEDGERGDRRPDVVPSTFLRLDRAELTDGSTLFLRAVPAQARQRRRFGSTVPLGYLYEQPPESEPAHDMTLSAGHYDETNLVWSFSGEVTGIAGLTEPLPPRG</sequence>
<accession>A0ABQ4E9F8</accession>
<evidence type="ECO:0000313" key="3">
    <source>
        <dbReference type="Proteomes" id="UP000646749"/>
    </source>
</evidence>
<evidence type="ECO:0000256" key="1">
    <source>
        <dbReference type="SAM" id="MobiDB-lite"/>
    </source>
</evidence>